<gene>
    <name evidence="2" type="ORF">CH379_11225</name>
</gene>
<dbReference type="OrthoDB" id="340518at2"/>
<comment type="caution">
    <text evidence="2">The sequence shown here is derived from an EMBL/GenBank/DDBJ whole genome shotgun (WGS) entry which is preliminary data.</text>
</comment>
<protein>
    <recommendedName>
        <fullName evidence="3">Phage portal protein</fullName>
    </recommendedName>
</protein>
<evidence type="ECO:0000256" key="1">
    <source>
        <dbReference type="SAM" id="MobiDB-lite"/>
    </source>
</evidence>
<dbReference type="EMBL" id="NPEF01000103">
    <property type="protein sequence ID" value="PJZ92821.1"/>
    <property type="molecule type" value="Genomic_DNA"/>
</dbReference>
<dbReference type="AlphaFoldDB" id="A0A2N0B8E3"/>
<name>A0A2N0B8E3_9LEPT</name>
<feature type="compositionally biased region" description="Polar residues" evidence="1">
    <location>
        <begin position="491"/>
        <end position="507"/>
    </location>
</feature>
<organism evidence="2">
    <name type="scientific">Leptospira ellisii</name>
    <dbReference type="NCBI Taxonomy" id="2023197"/>
    <lineage>
        <taxon>Bacteria</taxon>
        <taxon>Pseudomonadati</taxon>
        <taxon>Spirochaetota</taxon>
        <taxon>Spirochaetia</taxon>
        <taxon>Leptospirales</taxon>
        <taxon>Leptospiraceae</taxon>
        <taxon>Leptospira</taxon>
    </lineage>
</organism>
<sequence length="515" mass="58596">MTETKDYEIIMSRRHPDIASKIAAWELIHDSFLGGLSYIQKNHLFQYSKENTFSYENRKKRSVFLNHTSPIVEALTGLIFDTNPIREIPESIKPFLEKANERQSMNEFMQEVATKSLLCTCAVLVDSPTFDPEAVRTQADINEQGLRPYCVLYDLGQIRDFAIDEKGSLLWVLLDNSYLDDEDPFSERKKIVDYRLWTKVYYQDFTRNKDGKIIAGEEIPHSLNRVPLIFISWSDNDSGPISQTVFEDISIIDRKIYNLLSVEDEVIYSGAFKIFVYPGILPEKLEKEGIGSLSFITYDKESSSTPSFIGPGIEDLNGLGIVVDRLSKKILQKVGLDKDQEKSGPQSGIAKSLEFREAKAFLHSGATRLEKCESVIFELFSLWQNSEVSKDQIKITYQKKFETIDIAETVKTLLSIFDSLSYTAVKKKIAKEILSKIFPDLSEKEKSELFSEIDSANDETLPGFMEKFLSETQNSNHTATSSDMESKHQNQTDITRGASSKQTQTRTAKSREQVA</sequence>
<feature type="region of interest" description="Disordered" evidence="1">
    <location>
        <begin position="466"/>
        <end position="515"/>
    </location>
</feature>
<accession>A0A2N0B8E3</accession>
<proteinExistence type="predicted"/>
<evidence type="ECO:0000313" key="2">
    <source>
        <dbReference type="EMBL" id="PJZ92821.1"/>
    </source>
</evidence>
<reference evidence="2" key="1">
    <citation type="submission" date="2017-07" db="EMBL/GenBank/DDBJ databases">
        <title>Leptospira spp. isolated from tropical soils.</title>
        <authorList>
            <person name="Thibeaux R."/>
            <person name="Iraola G."/>
            <person name="Ferres I."/>
            <person name="Bierque E."/>
            <person name="Girault D."/>
            <person name="Soupe-Gilbert M.-E."/>
            <person name="Picardeau M."/>
            <person name="Goarant C."/>
        </authorList>
    </citation>
    <scope>NUCLEOTIDE SEQUENCE [LARGE SCALE GENOMIC DNA]</scope>
    <source>
        <strain evidence="2">ATI7-C-A5</strain>
    </source>
</reference>
<evidence type="ECO:0008006" key="3">
    <source>
        <dbReference type="Google" id="ProtNLM"/>
    </source>
</evidence>
<feature type="compositionally biased region" description="Polar residues" evidence="1">
    <location>
        <begin position="470"/>
        <end position="483"/>
    </location>
</feature>